<evidence type="ECO:0000259" key="2">
    <source>
        <dbReference type="PROSITE" id="PS50043"/>
    </source>
</evidence>
<comment type="caution">
    <text evidence="3">The sequence shown here is derived from an EMBL/GenBank/DDBJ whole genome shotgun (WGS) entry which is preliminary data.</text>
</comment>
<sequence>MSVIRLLLPAPGFAEISLNPEELEKQGIVVMTTEPNTAEPVNFAALDLAMIDGEAALQDNLNLIDQIKAIAPSSKFVVLLRHSSAHAVSYMQAGVTGLLAALPDAVKLAEIIRKLVQGDYYLDQDIAQLLAMRQIKKQLDPFISLSSREFDVFCLLAEGCSLQTIALQLGISSKTVSNCQTQIRLKLAIDSREKLTKFANAHGLIIHKGV</sequence>
<gene>
    <name evidence="3" type="ORF">IE877_06125</name>
</gene>
<dbReference type="Gene3D" id="3.40.50.2300">
    <property type="match status" value="1"/>
</dbReference>
<dbReference type="PROSITE" id="PS50043">
    <property type="entry name" value="HTH_LUXR_2"/>
    <property type="match status" value="1"/>
</dbReference>
<dbReference type="InterPro" id="IPR016032">
    <property type="entry name" value="Sig_transdc_resp-reg_C-effctor"/>
</dbReference>
<proteinExistence type="predicted"/>
<dbReference type="SUPFAM" id="SSF46894">
    <property type="entry name" value="C-terminal effector domain of the bipartite response regulators"/>
    <property type="match status" value="1"/>
</dbReference>
<dbReference type="EMBL" id="JACXSS010000001">
    <property type="protein sequence ID" value="MBD9355458.1"/>
    <property type="molecule type" value="Genomic_DNA"/>
</dbReference>
<dbReference type="Proteomes" id="UP000652176">
    <property type="component" value="Unassembled WGS sequence"/>
</dbReference>
<feature type="domain" description="HTH luxR-type" evidence="2">
    <location>
        <begin position="138"/>
        <end position="203"/>
    </location>
</feature>
<dbReference type="CDD" id="cd06170">
    <property type="entry name" value="LuxR_C_like"/>
    <property type="match status" value="1"/>
</dbReference>
<dbReference type="InterPro" id="IPR039420">
    <property type="entry name" value="WalR-like"/>
</dbReference>
<protein>
    <submittedName>
        <fullName evidence="3">Response regulator transcription factor</fullName>
    </submittedName>
</protein>
<organism evidence="3 4">
    <name type="scientific">Methylomonas albis</name>
    <dbReference type="NCBI Taxonomy" id="1854563"/>
    <lineage>
        <taxon>Bacteria</taxon>
        <taxon>Pseudomonadati</taxon>
        <taxon>Pseudomonadota</taxon>
        <taxon>Gammaproteobacteria</taxon>
        <taxon>Methylococcales</taxon>
        <taxon>Methylococcaceae</taxon>
        <taxon>Methylomonas</taxon>
    </lineage>
</organism>
<keyword evidence="1" id="KW-0238">DNA-binding</keyword>
<reference evidence="3 4" key="1">
    <citation type="submission" date="2020-09" db="EMBL/GenBank/DDBJ databases">
        <title>Methylomonas albis sp. nov. and Methylomonas fluvii sp. nov.: Two cold-adapted methanotrophs from the River Elbe and an amended description of Methylovulum psychrotolerans strain Eb1.</title>
        <authorList>
            <person name="Bussmann I.K."/>
            <person name="Klings K.-W."/>
            <person name="Warnstedt J."/>
            <person name="Hoppert M."/>
            <person name="Saborowski A."/>
            <person name="Horn F."/>
            <person name="Liebner S."/>
        </authorList>
    </citation>
    <scope>NUCLEOTIDE SEQUENCE [LARGE SCALE GENOMIC DNA]</scope>
    <source>
        <strain evidence="3 4">EbA</strain>
    </source>
</reference>
<dbReference type="PANTHER" id="PTHR43214">
    <property type="entry name" value="TWO-COMPONENT RESPONSE REGULATOR"/>
    <property type="match status" value="1"/>
</dbReference>
<keyword evidence="4" id="KW-1185">Reference proteome</keyword>
<evidence type="ECO:0000313" key="4">
    <source>
        <dbReference type="Proteomes" id="UP000652176"/>
    </source>
</evidence>
<dbReference type="RefSeq" id="WP_192373824.1">
    <property type="nucleotide sequence ID" value="NZ_CAJHIV010000001.1"/>
</dbReference>
<dbReference type="PANTHER" id="PTHR43214:SF43">
    <property type="entry name" value="TWO-COMPONENT RESPONSE REGULATOR"/>
    <property type="match status" value="1"/>
</dbReference>
<accession>A0ABR9CX43</accession>
<name>A0ABR9CX43_9GAMM</name>
<dbReference type="PRINTS" id="PR00038">
    <property type="entry name" value="HTHLUXR"/>
</dbReference>
<dbReference type="Pfam" id="PF00196">
    <property type="entry name" value="GerE"/>
    <property type="match status" value="1"/>
</dbReference>
<evidence type="ECO:0000313" key="3">
    <source>
        <dbReference type="EMBL" id="MBD9355458.1"/>
    </source>
</evidence>
<evidence type="ECO:0000256" key="1">
    <source>
        <dbReference type="ARBA" id="ARBA00023125"/>
    </source>
</evidence>
<dbReference type="InterPro" id="IPR000792">
    <property type="entry name" value="Tscrpt_reg_LuxR_C"/>
</dbReference>
<dbReference type="SMART" id="SM00421">
    <property type="entry name" value="HTH_LUXR"/>
    <property type="match status" value="1"/>
</dbReference>